<feature type="region of interest" description="Disordered" evidence="3">
    <location>
        <begin position="52"/>
        <end position="81"/>
    </location>
</feature>
<reference evidence="5 6" key="1">
    <citation type="submission" date="2024-04" db="EMBL/GenBank/DDBJ databases">
        <title>Arthrobacter sp. from Plains bison fecal sample.</title>
        <authorList>
            <person name="Ruzzini A."/>
        </authorList>
    </citation>
    <scope>NUCLEOTIDE SEQUENCE [LARGE SCALE GENOMIC DNA]</scope>
    <source>
        <strain evidence="5 6">EINP1</strain>
    </source>
</reference>
<dbReference type="SUPFAM" id="SSF55729">
    <property type="entry name" value="Acyl-CoA N-acyltransferases (Nat)"/>
    <property type="match status" value="1"/>
</dbReference>
<dbReference type="InterPro" id="IPR000182">
    <property type="entry name" value="GNAT_dom"/>
</dbReference>
<dbReference type="PANTHER" id="PTHR43877">
    <property type="entry name" value="AMINOALKYLPHOSPHONATE N-ACETYLTRANSFERASE-RELATED-RELATED"/>
    <property type="match status" value="1"/>
</dbReference>
<evidence type="ECO:0000259" key="4">
    <source>
        <dbReference type="PROSITE" id="PS51186"/>
    </source>
</evidence>
<feature type="compositionally biased region" description="Gly residues" evidence="3">
    <location>
        <begin position="64"/>
        <end position="76"/>
    </location>
</feature>
<dbReference type="InterPro" id="IPR016181">
    <property type="entry name" value="Acyl_CoA_acyltransferase"/>
</dbReference>
<dbReference type="Gene3D" id="3.40.630.30">
    <property type="match status" value="1"/>
</dbReference>
<evidence type="ECO:0000256" key="3">
    <source>
        <dbReference type="SAM" id="MobiDB-lite"/>
    </source>
</evidence>
<evidence type="ECO:0000313" key="5">
    <source>
        <dbReference type="EMBL" id="WZP16723.1"/>
    </source>
</evidence>
<dbReference type="PROSITE" id="PS51186">
    <property type="entry name" value="GNAT"/>
    <property type="match status" value="1"/>
</dbReference>
<evidence type="ECO:0000313" key="6">
    <source>
        <dbReference type="Proteomes" id="UP001448858"/>
    </source>
</evidence>
<dbReference type="EMBL" id="CP151657">
    <property type="protein sequence ID" value="WZP16723.1"/>
    <property type="molecule type" value="Genomic_DNA"/>
</dbReference>
<dbReference type="Proteomes" id="UP001448858">
    <property type="component" value="Chromosome"/>
</dbReference>
<keyword evidence="6" id="KW-1185">Reference proteome</keyword>
<evidence type="ECO:0000256" key="1">
    <source>
        <dbReference type="ARBA" id="ARBA00022679"/>
    </source>
</evidence>
<evidence type="ECO:0000256" key="2">
    <source>
        <dbReference type="ARBA" id="ARBA00023315"/>
    </source>
</evidence>
<sequence>MRRAVPDIHVARAEDLALLPALEAASDTLLPGVPGVRGMAGMPGMPGVPRVPGTPGVWSSTSGAGVGAEAGTGAGQDSGADPMPLPPPASAAELASALHVLVAGRPPVGFARLEEVDGQAHLEQLSVHPDAAGAGVGRALVEAALTWARTRGYTSMTLCTFAGVPFNAPFYASCGFAEVRNPGGELAALREHERQLGLDALGERVAMRADLDPSS</sequence>
<dbReference type="InterPro" id="IPR050832">
    <property type="entry name" value="Bact_Acetyltransf"/>
</dbReference>
<feature type="domain" description="N-acetyltransferase" evidence="4">
    <location>
        <begin position="92"/>
        <end position="212"/>
    </location>
</feature>
<accession>A0ABZ2ZWY7</accession>
<keyword evidence="1" id="KW-0808">Transferase</keyword>
<gene>
    <name evidence="5" type="ORF">AAE021_03835</name>
</gene>
<dbReference type="CDD" id="cd04301">
    <property type="entry name" value="NAT_SF"/>
    <property type="match status" value="1"/>
</dbReference>
<keyword evidence="2" id="KW-0012">Acyltransferase</keyword>
<organism evidence="5 6">
    <name type="scientific">Arthrobacter citreus</name>
    <dbReference type="NCBI Taxonomy" id="1670"/>
    <lineage>
        <taxon>Bacteria</taxon>
        <taxon>Bacillati</taxon>
        <taxon>Actinomycetota</taxon>
        <taxon>Actinomycetes</taxon>
        <taxon>Micrococcales</taxon>
        <taxon>Micrococcaceae</taxon>
        <taxon>Arthrobacter</taxon>
    </lineage>
</organism>
<name>A0ABZ2ZWY7_9MICC</name>
<protein>
    <submittedName>
        <fullName evidence="5">GNAT family N-acetyltransferase</fullName>
    </submittedName>
</protein>
<dbReference type="RefSeq" id="WP_342024327.1">
    <property type="nucleotide sequence ID" value="NZ_CP151657.1"/>
</dbReference>
<dbReference type="Pfam" id="PF00583">
    <property type="entry name" value="Acetyltransf_1"/>
    <property type="match status" value="1"/>
</dbReference>
<proteinExistence type="predicted"/>